<comment type="caution">
    <text evidence="3">The sequence shown here is derived from an EMBL/GenBank/DDBJ whole genome shotgun (WGS) entry which is preliminary data.</text>
</comment>
<organism evidence="3 4">
    <name type="scientific">Cronartium quercuum f. sp. fusiforme G11</name>
    <dbReference type="NCBI Taxonomy" id="708437"/>
    <lineage>
        <taxon>Eukaryota</taxon>
        <taxon>Fungi</taxon>
        <taxon>Dikarya</taxon>
        <taxon>Basidiomycota</taxon>
        <taxon>Pucciniomycotina</taxon>
        <taxon>Pucciniomycetes</taxon>
        <taxon>Pucciniales</taxon>
        <taxon>Coleosporiaceae</taxon>
        <taxon>Cronartium</taxon>
    </lineage>
</organism>
<feature type="compositionally biased region" description="Polar residues" evidence="1">
    <location>
        <begin position="8"/>
        <end position="25"/>
    </location>
</feature>
<feature type="region of interest" description="Disordered" evidence="1">
    <location>
        <begin position="300"/>
        <end position="321"/>
    </location>
</feature>
<dbReference type="GO" id="GO:0030905">
    <property type="term" value="C:retromer, tubulation complex"/>
    <property type="evidence" value="ECO:0007669"/>
    <property type="project" value="TreeGrafter"/>
</dbReference>
<dbReference type="InterPro" id="IPR053055">
    <property type="entry name" value="VPS17"/>
</dbReference>
<name>A0A9P6T818_9BASI</name>
<dbReference type="SUPFAM" id="SSF64268">
    <property type="entry name" value="PX domain"/>
    <property type="match status" value="1"/>
</dbReference>
<dbReference type="PANTHER" id="PTHR47433:SF1">
    <property type="entry name" value="VACUOLAR PROTEIN SORTING-ASSOCIATED PROTEIN 17"/>
    <property type="match status" value="1"/>
</dbReference>
<dbReference type="InterPro" id="IPR036871">
    <property type="entry name" value="PX_dom_sf"/>
</dbReference>
<dbReference type="InterPro" id="IPR027267">
    <property type="entry name" value="AH/BAR_dom_sf"/>
</dbReference>
<dbReference type="GO" id="GO:0042147">
    <property type="term" value="P:retrograde transport, endosome to Golgi"/>
    <property type="evidence" value="ECO:0007669"/>
    <property type="project" value="TreeGrafter"/>
</dbReference>
<feature type="compositionally biased region" description="Basic and acidic residues" evidence="1">
    <location>
        <begin position="119"/>
        <end position="135"/>
    </location>
</feature>
<feature type="domain" description="PX" evidence="2">
    <location>
        <begin position="197"/>
        <end position="273"/>
    </location>
</feature>
<feature type="region of interest" description="Disordered" evidence="1">
    <location>
        <begin position="1"/>
        <end position="171"/>
    </location>
</feature>
<dbReference type="GO" id="GO:0006886">
    <property type="term" value="P:intracellular protein transport"/>
    <property type="evidence" value="ECO:0007669"/>
    <property type="project" value="TreeGrafter"/>
</dbReference>
<keyword evidence="4" id="KW-1185">Reference proteome</keyword>
<dbReference type="Gene3D" id="3.30.1520.10">
    <property type="entry name" value="Phox-like domain"/>
    <property type="match status" value="1"/>
</dbReference>
<dbReference type="PANTHER" id="PTHR47433">
    <property type="entry name" value="VACUOLAR PROTEIN SORTING-ASSOCIATED PROTEIN 17"/>
    <property type="match status" value="1"/>
</dbReference>
<gene>
    <name evidence="3" type="ORF">CROQUDRAFT_663018</name>
</gene>
<protein>
    <recommendedName>
        <fullName evidence="2">PX domain-containing protein</fullName>
    </recommendedName>
</protein>
<dbReference type="Proteomes" id="UP000886653">
    <property type="component" value="Unassembled WGS sequence"/>
</dbReference>
<dbReference type="AlphaFoldDB" id="A0A9P6T818"/>
<reference evidence="3" key="1">
    <citation type="submission" date="2013-11" db="EMBL/GenBank/DDBJ databases">
        <title>Genome sequence of the fusiform rust pathogen reveals effectors for host alternation and coevolution with pine.</title>
        <authorList>
            <consortium name="DOE Joint Genome Institute"/>
            <person name="Smith K."/>
            <person name="Pendleton A."/>
            <person name="Kubisiak T."/>
            <person name="Anderson C."/>
            <person name="Salamov A."/>
            <person name="Aerts A."/>
            <person name="Riley R."/>
            <person name="Clum A."/>
            <person name="Lindquist E."/>
            <person name="Ence D."/>
            <person name="Campbell M."/>
            <person name="Kronenberg Z."/>
            <person name="Feau N."/>
            <person name="Dhillon B."/>
            <person name="Hamelin R."/>
            <person name="Burleigh J."/>
            <person name="Smith J."/>
            <person name="Yandell M."/>
            <person name="Nelson C."/>
            <person name="Grigoriev I."/>
            <person name="Davis J."/>
        </authorList>
    </citation>
    <scope>NUCLEOTIDE SEQUENCE</scope>
    <source>
        <strain evidence="3">G11</strain>
    </source>
</reference>
<evidence type="ECO:0000313" key="3">
    <source>
        <dbReference type="EMBL" id="KAG0142074.1"/>
    </source>
</evidence>
<dbReference type="EMBL" id="MU167361">
    <property type="protein sequence ID" value="KAG0142074.1"/>
    <property type="molecule type" value="Genomic_DNA"/>
</dbReference>
<sequence length="482" mass="52415">MDPLGGSVFNQSNPTSVYNQPTSIVSPSFTPPTHSPHPGLIVTPNHPSTFEWPSSPIGKPHAVGSEPAQPHLHSPTVIWPHRSPSQPQAQFQPPPPQSLYHQPTGHPPLSTASVGRPASNREPRSPTREDQRRPPIIDPHFSPHDSTSGPPARTGPPSKPKERHTRIRVSGIERNRRDLYIKFDAWSNLTTHRAGHCPNISRAYREFLLFYEAMSANNPHTIVPPVPFPNTSAPNPADDDRLVAAAFQQFFDRLLLDPSLRTDDELRLFLESDFGYTPQTKARRKPGSSSSTFAFGSLAAKTQPHSSRTLPSSTITSQGGPETVVSVVEEDELANARLQFRLVEERLVAAGRSVEHVARAGRALAGAHADLAGKWAGLATTETHASLLAGIRRLGETVRALGAAETAAAVGCLVTLADGLGWCAVEARAGKEVLRNRAGVLEEHYASVKKSIEKRRTIERIKSSASHVGSERVELALDELEE</sequence>
<accession>A0A9P6T818</accession>
<evidence type="ECO:0000259" key="2">
    <source>
        <dbReference type="Pfam" id="PF00787"/>
    </source>
</evidence>
<dbReference type="GO" id="GO:0005829">
    <property type="term" value="C:cytosol"/>
    <property type="evidence" value="ECO:0007669"/>
    <property type="project" value="GOC"/>
</dbReference>
<dbReference type="Gene3D" id="1.20.1270.60">
    <property type="entry name" value="Arfaptin homology (AH) domain/BAR domain"/>
    <property type="match status" value="1"/>
</dbReference>
<dbReference type="InterPro" id="IPR001683">
    <property type="entry name" value="PX_dom"/>
</dbReference>
<evidence type="ECO:0000313" key="4">
    <source>
        <dbReference type="Proteomes" id="UP000886653"/>
    </source>
</evidence>
<evidence type="ECO:0000256" key="1">
    <source>
        <dbReference type="SAM" id="MobiDB-lite"/>
    </source>
</evidence>
<feature type="compositionally biased region" description="Polar residues" evidence="1">
    <location>
        <begin position="303"/>
        <end position="320"/>
    </location>
</feature>
<feature type="non-terminal residue" evidence="3">
    <location>
        <position position="482"/>
    </location>
</feature>
<dbReference type="OrthoDB" id="9976382at2759"/>
<dbReference type="GO" id="GO:0032266">
    <property type="term" value="F:phosphatidylinositol-3-phosphate binding"/>
    <property type="evidence" value="ECO:0007669"/>
    <property type="project" value="TreeGrafter"/>
</dbReference>
<dbReference type="GO" id="GO:0005768">
    <property type="term" value="C:endosome"/>
    <property type="evidence" value="ECO:0007669"/>
    <property type="project" value="TreeGrafter"/>
</dbReference>
<dbReference type="Pfam" id="PF00787">
    <property type="entry name" value="PX"/>
    <property type="match status" value="1"/>
</dbReference>
<proteinExistence type="predicted"/>